<evidence type="ECO:0000313" key="2">
    <source>
        <dbReference type="Proteomes" id="UP000295673"/>
    </source>
</evidence>
<keyword evidence="2" id="KW-1185">Reference proteome</keyword>
<name>A0A4R1NJ30_9RHOB</name>
<gene>
    <name evidence="1" type="ORF">BXY66_0187</name>
</gene>
<protein>
    <submittedName>
        <fullName evidence="1">Uncharacterized protein</fullName>
    </submittedName>
</protein>
<comment type="caution">
    <text evidence="1">The sequence shown here is derived from an EMBL/GenBank/DDBJ whole genome shotgun (WGS) entry which is preliminary data.</text>
</comment>
<evidence type="ECO:0000313" key="1">
    <source>
        <dbReference type="EMBL" id="TCL08154.1"/>
    </source>
</evidence>
<proteinExistence type="predicted"/>
<dbReference type="Proteomes" id="UP000295673">
    <property type="component" value="Unassembled WGS sequence"/>
</dbReference>
<reference evidence="1 2" key="1">
    <citation type="submission" date="2019-03" db="EMBL/GenBank/DDBJ databases">
        <title>Genomic Encyclopedia of Archaeal and Bacterial Type Strains, Phase II (KMG-II): from individual species to whole genera.</title>
        <authorList>
            <person name="Goeker M."/>
        </authorList>
    </citation>
    <scope>NUCLEOTIDE SEQUENCE [LARGE SCALE GENOMIC DNA]</scope>
    <source>
        <strain evidence="1 2">DSM 26433</strain>
    </source>
</reference>
<dbReference type="EMBL" id="SMGR01000001">
    <property type="protein sequence ID" value="TCL08154.1"/>
    <property type="molecule type" value="Genomic_DNA"/>
</dbReference>
<dbReference type="AlphaFoldDB" id="A0A4R1NJ30"/>
<organism evidence="1 2">
    <name type="scientific">Shimia isoporae</name>
    <dbReference type="NCBI Taxonomy" id="647720"/>
    <lineage>
        <taxon>Bacteria</taxon>
        <taxon>Pseudomonadati</taxon>
        <taxon>Pseudomonadota</taxon>
        <taxon>Alphaproteobacteria</taxon>
        <taxon>Rhodobacterales</taxon>
        <taxon>Roseobacteraceae</taxon>
    </lineage>
</organism>
<sequence length="37" mass="4275">MILVLPDALRRRRPSTPRDKAYAPAYKARKFAVSDPF</sequence>
<accession>A0A4R1NJ30</accession>